<dbReference type="PANTHER" id="PTHR30250">
    <property type="entry name" value="PST FAMILY PREDICTED COLANIC ACID TRANSPORTER"/>
    <property type="match status" value="1"/>
</dbReference>
<comment type="subcellular location">
    <subcellularLocation>
        <location evidence="1">Cell membrane</location>
        <topology evidence="1">Multi-pass membrane protein</topology>
    </subcellularLocation>
</comment>
<dbReference type="InterPro" id="IPR050833">
    <property type="entry name" value="Poly_Biosynth_Transport"/>
</dbReference>
<feature type="transmembrane region" description="Helical" evidence="6">
    <location>
        <begin position="325"/>
        <end position="344"/>
    </location>
</feature>
<dbReference type="InterPro" id="IPR002797">
    <property type="entry name" value="Polysacc_synth"/>
</dbReference>
<keyword evidence="8" id="KW-1185">Reference proteome</keyword>
<feature type="transmembrane region" description="Helical" evidence="6">
    <location>
        <begin position="148"/>
        <end position="169"/>
    </location>
</feature>
<feature type="transmembrane region" description="Helical" evidence="6">
    <location>
        <begin position="447"/>
        <end position="467"/>
    </location>
</feature>
<dbReference type="RefSeq" id="WP_133701181.1">
    <property type="nucleotide sequence ID" value="NZ_SNXS01000003.1"/>
</dbReference>
<feature type="transmembrane region" description="Helical" evidence="6">
    <location>
        <begin position="382"/>
        <end position="401"/>
    </location>
</feature>
<dbReference type="AlphaFoldDB" id="A0A4R6QN50"/>
<protein>
    <submittedName>
        <fullName evidence="7">O-antigen/teichoic acid export membrane protein</fullName>
    </submittedName>
</protein>
<feature type="transmembrane region" description="Helical" evidence="6">
    <location>
        <begin position="175"/>
        <end position="197"/>
    </location>
</feature>
<evidence type="ECO:0000313" key="8">
    <source>
        <dbReference type="Proteomes" id="UP000295361"/>
    </source>
</evidence>
<evidence type="ECO:0000256" key="1">
    <source>
        <dbReference type="ARBA" id="ARBA00004651"/>
    </source>
</evidence>
<dbReference type="EMBL" id="SNXS01000003">
    <property type="protein sequence ID" value="TDP71405.1"/>
    <property type="molecule type" value="Genomic_DNA"/>
</dbReference>
<dbReference type="GO" id="GO:0005886">
    <property type="term" value="C:plasma membrane"/>
    <property type="evidence" value="ECO:0007669"/>
    <property type="project" value="UniProtKB-SubCell"/>
</dbReference>
<accession>A0A4R6QN50</accession>
<evidence type="ECO:0000256" key="5">
    <source>
        <dbReference type="ARBA" id="ARBA00023136"/>
    </source>
</evidence>
<dbReference type="Pfam" id="PF01943">
    <property type="entry name" value="Polysacc_synt"/>
    <property type="match status" value="1"/>
</dbReference>
<keyword evidence="4 6" id="KW-1133">Transmembrane helix</keyword>
<feature type="transmembrane region" description="Helical" evidence="6">
    <location>
        <begin position="9"/>
        <end position="31"/>
    </location>
</feature>
<feature type="transmembrane region" description="Helical" evidence="6">
    <location>
        <begin position="298"/>
        <end position="319"/>
    </location>
</feature>
<keyword evidence="3 6" id="KW-0812">Transmembrane</keyword>
<evidence type="ECO:0000256" key="4">
    <source>
        <dbReference type="ARBA" id="ARBA00022989"/>
    </source>
</evidence>
<gene>
    <name evidence="7" type="ORF">DES47_103386</name>
</gene>
<keyword evidence="2" id="KW-1003">Cell membrane</keyword>
<name>A0A4R6QN50_9BURK</name>
<dbReference type="PANTHER" id="PTHR30250:SF11">
    <property type="entry name" value="O-ANTIGEN TRANSPORTER-RELATED"/>
    <property type="match status" value="1"/>
</dbReference>
<reference evidence="7 8" key="1">
    <citation type="submission" date="2019-03" db="EMBL/GenBank/DDBJ databases">
        <title>Genomic Encyclopedia of Type Strains, Phase IV (KMG-IV): sequencing the most valuable type-strain genomes for metagenomic binning, comparative biology and taxonomic classification.</title>
        <authorList>
            <person name="Goeker M."/>
        </authorList>
    </citation>
    <scope>NUCLEOTIDE SEQUENCE [LARGE SCALE GENOMIC DNA]</scope>
    <source>
        <strain evidence="7 8">DSM 16998</strain>
    </source>
</reference>
<feature type="transmembrane region" description="Helical" evidence="6">
    <location>
        <begin position="80"/>
        <end position="107"/>
    </location>
</feature>
<proteinExistence type="predicted"/>
<dbReference type="Proteomes" id="UP000295361">
    <property type="component" value="Unassembled WGS sequence"/>
</dbReference>
<evidence type="ECO:0000256" key="2">
    <source>
        <dbReference type="ARBA" id="ARBA00022475"/>
    </source>
</evidence>
<evidence type="ECO:0000256" key="6">
    <source>
        <dbReference type="SAM" id="Phobius"/>
    </source>
</evidence>
<dbReference type="InParanoid" id="A0A4R6QN50"/>
<dbReference type="OrthoDB" id="103403at2"/>
<comment type="caution">
    <text evidence="7">The sequence shown here is derived from an EMBL/GenBank/DDBJ whole genome shotgun (WGS) entry which is preliminary data.</text>
</comment>
<keyword evidence="5 6" id="KW-0472">Membrane</keyword>
<feature type="transmembrane region" description="Helical" evidence="6">
    <location>
        <begin position="218"/>
        <end position="237"/>
    </location>
</feature>
<dbReference type="FunCoup" id="A0A4R6QN50">
    <property type="interactions" value="11"/>
</dbReference>
<feature type="transmembrane region" description="Helical" evidence="6">
    <location>
        <begin position="119"/>
        <end position="136"/>
    </location>
</feature>
<feature type="transmembrane region" description="Helical" evidence="6">
    <location>
        <begin position="356"/>
        <end position="376"/>
    </location>
</feature>
<feature type="transmembrane region" description="Helical" evidence="6">
    <location>
        <begin position="257"/>
        <end position="277"/>
    </location>
</feature>
<feature type="transmembrane region" description="Helical" evidence="6">
    <location>
        <begin position="413"/>
        <end position="435"/>
    </location>
</feature>
<organism evidence="7 8">
    <name type="scientific">Roseateles toxinivorans</name>
    <dbReference type="NCBI Taxonomy" id="270368"/>
    <lineage>
        <taxon>Bacteria</taxon>
        <taxon>Pseudomonadati</taxon>
        <taxon>Pseudomonadota</taxon>
        <taxon>Betaproteobacteria</taxon>
        <taxon>Burkholderiales</taxon>
        <taxon>Sphaerotilaceae</taxon>
        <taxon>Roseateles</taxon>
    </lineage>
</organism>
<sequence>MIRQLWSDGLVYAAGTILSRGLGLLLLPLYARTLDPAGFGLLDLIVTTGVLANLIVPMETSQAVARFWNECKTDEARRRLVGTALCFALGGYALFALVGMLAAGPLARALMGGGEQAQALRAGALFIAFNGLMLMLQAQFRWELRPRAFAAASIAYGLLTLGGLAALAASGSATVAHVLAMQALVSALVAAACLGGLRGRFAWRVDAVELRRMLRYSLPLVPAGVAVFATVYLHRFVLGAQATIDEVGLFAMASRVAALATLVLIGVQSALTPLIYAHHAEPQTPARLARLLEIFWSLALLVCLALNIMGPALLALLTAPAYARAAPLLVWLAPAALMSQMYIFAPGIPLAQKTGWQLLLTLAAAALGLILDLLLIPRFGAVGAAVAGCMAAAVFLGAWLAAGQHLYPLPLRWLRLAGATIMFCILTWALGSGALTDQPDESALWSWALRLAVLLASAAGLWAAGLLRPSRGAGPLVAEQS</sequence>
<evidence type="ECO:0000256" key="3">
    <source>
        <dbReference type="ARBA" id="ARBA00022692"/>
    </source>
</evidence>
<evidence type="ECO:0000313" key="7">
    <source>
        <dbReference type="EMBL" id="TDP71405.1"/>
    </source>
</evidence>